<reference evidence="1" key="1">
    <citation type="submission" date="2013-11" db="EMBL/GenBank/DDBJ databases">
        <title>Comparative genomics of Ignicoccus.</title>
        <authorList>
            <person name="Podar M."/>
        </authorList>
    </citation>
    <scope>NUCLEOTIDE SEQUENCE</scope>
    <source>
        <strain evidence="1">DSM 13166</strain>
    </source>
</reference>
<gene>
    <name evidence="1" type="ORF">IPA_04770</name>
</gene>
<sequence length="119" mass="13328">MIIQSKHDDHFWMVTSGGEVKKMTFDDVIKEVEGCYNSLKVSFCPEKGKMLIWSRNGRAAIGVINADLFDPHLWCNLERFAALVNSRLPEPILPSDIEAAKAEIAWSLGSNKPEIPIEA</sequence>
<evidence type="ECO:0000313" key="2">
    <source>
        <dbReference type="Proteomes" id="UP001063698"/>
    </source>
</evidence>
<keyword evidence="2" id="KW-1185">Reference proteome</keyword>
<accession>A0A977KC68</accession>
<protein>
    <submittedName>
        <fullName evidence="1">Uncharacterized protein</fullName>
    </submittedName>
</protein>
<evidence type="ECO:0000313" key="1">
    <source>
        <dbReference type="EMBL" id="UXD22438.1"/>
    </source>
</evidence>
<organism evidence="1 2">
    <name type="scientific">Ignicoccus pacificus DSM 13166</name>
    <dbReference type="NCBI Taxonomy" id="940294"/>
    <lineage>
        <taxon>Archaea</taxon>
        <taxon>Thermoproteota</taxon>
        <taxon>Thermoprotei</taxon>
        <taxon>Desulfurococcales</taxon>
        <taxon>Desulfurococcaceae</taxon>
        <taxon>Ignicoccus</taxon>
    </lineage>
</organism>
<dbReference type="KEGG" id="ipc:IPA_04770"/>
<name>A0A977KC68_9CREN</name>
<dbReference type="AlphaFoldDB" id="A0A977KC68"/>
<proteinExistence type="predicted"/>
<dbReference type="EMBL" id="CP006868">
    <property type="protein sequence ID" value="UXD22438.1"/>
    <property type="molecule type" value="Genomic_DNA"/>
</dbReference>
<dbReference type="Proteomes" id="UP001063698">
    <property type="component" value="Chromosome"/>
</dbReference>